<evidence type="ECO:0000313" key="3">
    <source>
        <dbReference type="EMBL" id="KAK4603862.1"/>
    </source>
</evidence>
<reference evidence="3 4" key="1">
    <citation type="journal article" date="2023" name="G3 (Bethesda)">
        <title>A haplotype-resolved chromosome-scale genome for Quercus rubra L. provides insights into the genetics of adaptive traits for red oak species.</title>
        <authorList>
            <person name="Kapoor B."/>
            <person name="Jenkins J."/>
            <person name="Schmutz J."/>
            <person name="Zhebentyayeva T."/>
            <person name="Kuelheim C."/>
            <person name="Coggeshall M."/>
            <person name="Heim C."/>
            <person name="Lasky J.R."/>
            <person name="Leites L."/>
            <person name="Islam-Faridi N."/>
            <person name="Romero-Severson J."/>
            <person name="DeLeo V.L."/>
            <person name="Lucas S.M."/>
            <person name="Lazic D."/>
            <person name="Gailing O."/>
            <person name="Carlson J."/>
            <person name="Staton M."/>
        </authorList>
    </citation>
    <scope>NUCLEOTIDE SEQUENCE [LARGE SCALE GENOMIC DNA]</scope>
    <source>
        <strain evidence="3">Pseudo-F2</strain>
    </source>
</reference>
<dbReference type="InterPro" id="IPR036047">
    <property type="entry name" value="F-box-like_dom_sf"/>
</dbReference>
<dbReference type="Proteomes" id="UP001324115">
    <property type="component" value="Unassembled WGS sequence"/>
</dbReference>
<feature type="domain" description="F-box" evidence="1">
    <location>
        <begin position="30"/>
        <end position="62"/>
    </location>
</feature>
<dbReference type="SUPFAM" id="SSF81383">
    <property type="entry name" value="F-box domain"/>
    <property type="match status" value="1"/>
</dbReference>
<dbReference type="PANTHER" id="PTHR45463:SF8">
    <property type="entry name" value="OS09G0392200 PROTEIN"/>
    <property type="match status" value="1"/>
</dbReference>
<dbReference type="Gene3D" id="1.20.1280.50">
    <property type="match status" value="1"/>
</dbReference>
<accession>A0AAN7FZN9</accession>
<name>A0AAN7FZN9_QUERU</name>
<dbReference type="InterPro" id="IPR005174">
    <property type="entry name" value="KIB1-4_b-propeller"/>
</dbReference>
<feature type="domain" description="KIB1-4 beta-propeller" evidence="2">
    <location>
        <begin position="92"/>
        <end position="318"/>
    </location>
</feature>
<organism evidence="3 4">
    <name type="scientific">Quercus rubra</name>
    <name type="common">Northern red oak</name>
    <name type="synonym">Quercus borealis</name>
    <dbReference type="NCBI Taxonomy" id="3512"/>
    <lineage>
        <taxon>Eukaryota</taxon>
        <taxon>Viridiplantae</taxon>
        <taxon>Streptophyta</taxon>
        <taxon>Embryophyta</taxon>
        <taxon>Tracheophyta</taxon>
        <taxon>Spermatophyta</taxon>
        <taxon>Magnoliopsida</taxon>
        <taxon>eudicotyledons</taxon>
        <taxon>Gunneridae</taxon>
        <taxon>Pentapetalae</taxon>
        <taxon>rosids</taxon>
        <taxon>fabids</taxon>
        <taxon>Fagales</taxon>
        <taxon>Fagaceae</taxon>
        <taxon>Quercus</taxon>
    </lineage>
</organism>
<dbReference type="InterPro" id="IPR001810">
    <property type="entry name" value="F-box_dom"/>
</dbReference>
<evidence type="ECO:0008006" key="5">
    <source>
        <dbReference type="Google" id="ProtNLM"/>
    </source>
</evidence>
<evidence type="ECO:0000313" key="4">
    <source>
        <dbReference type="Proteomes" id="UP001324115"/>
    </source>
</evidence>
<dbReference type="CDD" id="cd09917">
    <property type="entry name" value="F-box_SF"/>
    <property type="match status" value="1"/>
</dbReference>
<protein>
    <recommendedName>
        <fullName evidence="5">F-box protein</fullName>
    </recommendedName>
</protein>
<dbReference type="PANTHER" id="PTHR45463">
    <property type="entry name" value="OS09G0392200 PROTEIN"/>
    <property type="match status" value="1"/>
</dbReference>
<sequence>MVLQGGSDMNLKGPRSRKKRMVDRSNWRPWSDLPEDLLELIAKSLCAIDYIMFGCVCKGWRLYVAAHRQEFMASQPPLVVLLSSYARRTCYFYSIFDQRLYKAILPNLVGKKCSGVYCGYFVMLDKKKGADSQIWLLNPFTRHELRFSSPPNPYFSFFFASLPTPSQEFVIIAIKGGYPFLQFRKSTDVNWTVYDYSDLFKGHFGDNFWWFVDGAVFKGKIYMLTNHGDIGILNPNSHPYVTLLKVKGIGYRSYGLQLLAFEDKLLMIHRYDPVCQQFQVYELNFLKMEWVKTQNLKDQALFLSNKSSGFSNMTRWTGSQQTMNCGGWSVSQRPKNCIYSLGAPVEEYAIQFLDDIYPKSFPIIDREDFMDMMEESLDVPLCCKISIGDASSGAPFWYFPNLCSRVDALYDD</sequence>
<dbReference type="EMBL" id="JAXUIC010000002">
    <property type="protein sequence ID" value="KAK4603862.1"/>
    <property type="molecule type" value="Genomic_DNA"/>
</dbReference>
<evidence type="ECO:0000259" key="1">
    <source>
        <dbReference type="Pfam" id="PF00646"/>
    </source>
</evidence>
<keyword evidence="4" id="KW-1185">Reference proteome</keyword>
<evidence type="ECO:0000259" key="2">
    <source>
        <dbReference type="Pfam" id="PF03478"/>
    </source>
</evidence>
<gene>
    <name evidence="3" type="ORF">RGQ29_012393</name>
</gene>
<dbReference type="Pfam" id="PF00646">
    <property type="entry name" value="F-box"/>
    <property type="match status" value="1"/>
</dbReference>
<comment type="caution">
    <text evidence="3">The sequence shown here is derived from an EMBL/GenBank/DDBJ whole genome shotgun (WGS) entry which is preliminary data.</text>
</comment>
<dbReference type="Pfam" id="PF03478">
    <property type="entry name" value="Beta-prop_KIB1-4"/>
    <property type="match status" value="1"/>
</dbReference>
<dbReference type="AlphaFoldDB" id="A0AAN7FZN9"/>
<proteinExistence type="predicted"/>